<sequence length="285" mass="33368">MKLKSFKSYSDFYSKDPKNFEKRIVLASPVAHKLSIFEAVLNSTDILKISKDIPVIAWNNFSFTQNRVHENFCSVVYNQSNLPTSTELRKEFREEPFIPTIIQDRSMVKKMKFPIIGVKDDTEEEFKTYGKFKKSTIPFNHFKEKIVPVSRFEILVSGDTPIHVQKKINSTPFDIDMNRWKHLGEATNICTKINSSYSPEFYSITLVEANGALYLESVNRDSEFTPSQEVKLYESAYANYYKSTLPGWFRKKMFEDHVKPYYIKKYYDSLLFKPSGVIDYSKYIN</sequence>
<evidence type="ECO:0000313" key="1">
    <source>
        <dbReference type="EMBL" id="CAB4174132.1"/>
    </source>
</evidence>
<accession>A0A6J5PSK2</accession>
<reference evidence="1" key="1">
    <citation type="submission" date="2020-05" db="EMBL/GenBank/DDBJ databases">
        <authorList>
            <person name="Chiriac C."/>
            <person name="Salcher M."/>
            <person name="Ghai R."/>
            <person name="Kavagutti S V."/>
        </authorList>
    </citation>
    <scope>NUCLEOTIDE SEQUENCE</scope>
</reference>
<dbReference type="EMBL" id="LR797195">
    <property type="protein sequence ID" value="CAB4193967.1"/>
    <property type="molecule type" value="Genomic_DNA"/>
</dbReference>
<name>A0A6J5PSK2_9CAUD</name>
<organism evidence="1">
    <name type="scientific">uncultured Caudovirales phage</name>
    <dbReference type="NCBI Taxonomy" id="2100421"/>
    <lineage>
        <taxon>Viruses</taxon>
        <taxon>Duplodnaviria</taxon>
        <taxon>Heunggongvirae</taxon>
        <taxon>Uroviricota</taxon>
        <taxon>Caudoviricetes</taxon>
        <taxon>Peduoviridae</taxon>
        <taxon>Maltschvirus</taxon>
        <taxon>Maltschvirus maltsch</taxon>
    </lineage>
</organism>
<gene>
    <name evidence="2" type="ORF">UFOVP1247_338</name>
    <name evidence="1" type="ORF">UFOVP970_25</name>
</gene>
<evidence type="ECO:0000313" key="2">
    <source>
        <dbReference type="EMBL" id="CAB4193967.1"/>
    </source>
</evidence>
<protein>
    <submittedName>
        <fullName evidence="1">Uncharacterized protein</fullName>
    </submittedName>
</protein>
<proteinExistence type="predicted"/>
<dbReference type="EMBL" id="LR796916">
    <property type="protein sequence ID" value="CAB4174132.1"/>
    <property type="molecule type" value="Genomic_DNA"/>
</dbReference>